<name>X0ZH92_9ZZZZ</name>
<organism evidence="1">
    <name type="scientific">marine sediment metagenome</name>
    <dbReference type="NCBI Taxonomy" id="412755"/>
    <lineage>
        <taxon>unclassified sequences</taxon>
        <taxon>metagenomes</taxon>
        <taxon>ecological metagenomes</taxon>
    </lineage>
</organism>
<accession>X0ZH92</accession>
<comment type="caution">
    <text evidence="1">The sequence shown here is derived from an EMBL/GenBank/DDBJ whole genome shotgun (WGS) entry which is preliminary data.</text>
</comment>
<feature type="non-terminal residue" evidence="1">
    <location>
        <position position="59"/>
    </location>
</feature>
<gene>
    <name evidence="1" type="ORF">S01H4_06848</name>
</gene>
<dbReference type="AlphaFoldDB" id="X0ZH92"/>
<proteinExistence type="predicted"/>
<protein>
    <submittedName>
        <fullName evidence="1">Uncharacterized protein</fullName>
    </submittedName>
</protein>
<sequence length="59" mass="7012">MGYKNHREHLNMEEISIIKKKFIDQKIINQNSLVIVTHISHNYNPCYSKLKEIFDPKGI</sequence>
<dbReference type="EMBL" id="BART01002169">
    <property type="protein sequence ID" value="GAG57487.1"/>
    <property type="molecule type" value="Genomic_DNA"/>
</dbReference>
<reference evidence="1" key="1">
    <citation type="journal article" date="2014" name="Front. Microbiol.">
        <title>High frequency of phylogenetically diverse reductive dehalogenase-homologous genes in deep subseafloor sedimentary metagenomes.</title>
        <authorList>
            <person name="Kawai M."/>
            <person name="Futagami T."/>
            <person name="Toyoda A."/>
            <person name="Takaki Y."/>
            <person name="Nishi S."/>
            <person name="Hori S."/>
            <person name="Arai W."/>
            <person name="Tsubouchi T."/>
            <person name="Morono Y."/>
            <person name="Uchiyama I."/>
            <person name="Ito T."/>
            <person name="Fujiyama A."/>
            <person name="Inagaki F."/>
            <person name="Takami H."/>
        </authorList>
    </citation>
    <scope>NUCLEOTIDE SEQUENCE</scope>
    <source>
        <strain evidence="1">Expedition CK06-06</strain>
    </source>
</reference>
<evidence type="ECO:0000313" key="1">
    <source>
        <dbReference type="EMBL" id="GAG57487.1"/>
    </source>
</evidence>